<gene>
    <name evidence="2" type="ORF">HHT355_2560</name>
</gene>
<proteinExistence type="predicted"/>
<accession>A0A0H5SZC7</accession>
<evidence type="ECO:0000256" key="1">
    <source>
        <dbReference type="SAM" id="Phobius"/>
    </source>
</evidence>
<dbReference type="EMBL" id="CVTD020000028">
    <property type="protein sequence ID" value="CRZ35743.1"/>
    <property type="molecule type" value="Genomic_DNA"/>
</dbReference>
<reference evidence="2 3" key="1">
    <citation type="submission" date="2015-06" db="EMBL/GenBank/DDBJ databases">
        <authorList>
            <person name="Wibberg Daniel"/>
        </authorList>
    </citation>
    <scope>NUCLEOTIDE SEQUENCE [LARGE SCALE GENOMIC DNA]</scope>
    <source>
        <strain evidence="2 3">T3/55T</strain>
    </source>
</reference>
<protein>
    <submittedName>
        <fullName evidence="2">Putative membrane protein</fullName>
    </submittedName>
</protein>
<organism evidence="2 3">
    <name type="scientific">Herbinix hemicellulosilytica</name>
    <dbReference type="NCBI Taxonomy" id="1564487"/>
    <lineage>
        <taxon>Bacteria</taxon>
        <taxon>Bacillati</taxon>
        <taxon>Bacillota</taxon>
        <taxon>Clostridia</taxon>
        <taxon>Lachnospirales</taxon>
        <taxon>Lachnospiraceae</taxon>
        <taxon>Herbinix</taxon>
    </lineage>
</organism>
<dbReference type="Proteomes" id="UP000236497">
    <property type="component" value="Unassembled WGS sequence"/>
</dbReference>
<evidence type="ECO:0000313" key="2">
    <source>
        <dbReference type="EMBL" id="CRZ35743.1"/>
    </source>
</evidence>
<keyword evidence="1" id="KW-0812">Transmembrane</keyword>
<keyword evidence="1" id="KW-0472">Membrane</keyword>
<dbReference type="OrthoDB" id="1766790at2"/>
<dbReference type="RefSeq" id="WP_103203816.1">
    <property type="nucleotide sequence ID" value="NZ_CVTD020000028.1"/>
</dbReference>
<sequence>MEKKKKSIISASLTVETSLVLPVFLIFFAVFLYFIQIFILQEKLQQVITDVGLSYAKTAYFYSDFLNIDEAKNFDESFLDEELREELRIFLDAAGYAGMIKYAVKSRLNEISFNSSCIAGGLEGINFDCSKVMQGSDDIDIVASYKVRIPIRFFGLPEIDMIQRVRLRAWSGLKLPPLYSVVEDDDKSKDKTVYVTESGSVYHLDINCSHIKLSVKAINQIPTWQRNNNGGKYYPCESCIKGEHPETGIYFITAYGDRYHIKEDCSRIKRTIRQVSLSEVEHLPPCKRCKGG</sequence>
<name>A0A0H5SZC7_HERHM</name>
<feature type="transmembrane region" description="Helical" evidence="1">
    <location>
        <begin position="20"/>
        <end position="40"/>
    </location>
</feature>
<dbReference type="AlphaFoldDB" id="A0A0H5SZC7"/>
<keyword evidence="1" id="KW-1133">Transmembrane helix</keyword>
<keyword evidence="3" id="KW-1185">Reference proteome</keyword>
<evidence type="ECO:0000313" key="3">
    <source>
        <dbReference type="Proteomes" id="UP000236497"/>
    </source>
</evidence>